<dbReference type="Pfam" id="PF00140">
    <property type="entry name" value="Sigma70_r1_2"/>
    <property type="match status" value="1"/>
</dbReference>
<keyword evidence="3 6" id="KW-0731">Sigma factor</keyword>
<dbReference type="PANTHER" id="PTHR30603">
    <property type="entry name" value="RNA POLYMERASE SIGMA FACTOR RPO"/>
    <property type="match status" value="1"/>
</dbReference>
<dbReference type="InterPro" id="IPR007630">
    <property type="entry name" value="RNA_pol_sigma70_r4"/>
</dbReference>
<evidence type="ECO:0000256" key="7">
    <source>
        <dbReference type="SAM" id="MobiDB-lite"/>
    </source>
</evidence>
<evidence type="ECO:0000256" key="1">
    <source>
        <dbReference type="ARBA" id="ARBA00007788"/>
    </source>
</evidence>
<dbReference type="PRINTS" id="PR00046">
    <property type="entry name" value="SIGMA70FCT"/>
</dbReference>
<name>A0A8T2VBV6_CERRI</name>
<feature type="region of interest" description="Disordered" evidence="7">
    <location>
        <begin position="235"/>
        <end position="261"/>
    </location>
</feature>
<dbReference type="InterPro" id="IPR007624">
    <property type="entry name" value="RNA_pol_sigma70_r3"/>
</dbReference>
<dbReference type="CDD" id="cd06171">
    <property type="entry name" value="Sigma70_r4"/>
    <property type="match status" value="1"/>
</dbReference>
<evidence type="ECO:0000259" key="8">
    <source>
        <dbReference type="PROSITE" id="PS00716"/>
    </source>
</evidence>
<dbReference type="InterPro" id="IPR009042">
    <property type="entry name" value="RNA_pol_sigma70_r1_2"/>
</dbReference>
<comment type="caution">
    <text evidence="9">The sequence shown here is derived from an EMBL/GenBank/DDBJ whole genome shotgun (WGS) entry which is preliminary data.</text>
</comment>
<dbReference type="AlphaFoldDB" id="A0A8T2VBV6"/>
<dbReference type="InterPro" id="IPR013324">
    <property type="entry name" value="RNA_pol_sigma_r3/r4-like"/>
</dbReference>
<dbReference type="OMA" id="CAELNGS"/>
<evidence type="ECO:0000313" key="9">
    <source>
        <dbReference type="EMBL" id="KAH7444578.1"/>
    </source>
</evidence>
<dbReference type="InterPro" id="IPR007627">
    <property type="entry name" value="RNA_pol_sigma70_r2"/>
</dbReference>
<dbReference type="GO" id="GO:0009507">
    <property type="term" value="C:chloroplast"/>
    <property type="evidence" value="ECO:0007669"/>
    <property type="project" value="UniProtKB-SubCell"/>
</dbReference>
<dbReference type="Pfam" id="PF04539">
    <property type="entry name" value="Sigma70_r3"/>
    <property type="match status" value="1"/>
</dbReference>
<gene>
    <name evidence="9" type="ORF">KP509_02G083900</name>
</gene>
<dbReference type="Gene3D" id="1.10.10.10">
    <property type="entry name" value="Winged helix-like DNA-binding domain superfamily/Winged helix DNA-binding domain"/>
    <property type="match status" value="2"/>
</dbReference>
<dbReference type="PROSITE" id="PS00716">
    <property type="entry name" value="SIGMA70_2"/>
    <property type="match status" value="1"/>
</dbReference>
<dbReference type="InterPro" id="IPR014284">
    <property type="entry name" value="RNA_pol_sigma-70_dom"/>
</dbReference>
<dbReference type="Pfam" id="PF04542">
    <property type="entry name" value="Sigma70_r2"/>
    <property type="match status" value="1"/>
</dbReference>
<comment type="subcellular location">
    <subcellularLocation>
        <location evidence="6">Plastid</location>
        <location evidence="6">Chloroplast</location>
    </subcellularLocation>
</comment>
<keyword evidence="6" id="KW-0934">Plastid</keyword>
<dbReference type="SUPFAM" id="SSF88946">
    <property type="entry name" value="Sigma2 domain of RNA polymerase sigma factors"/>
    <property type="match status" value="1"/>
</dbReference>
<evidence type="ECO:0000256" key="6">
    <source>
        <dbReference type="PIRNR" id="PIRNR000767"/>
    </source>
</evidence>
<dbReference type="GO" id="GO:0016987">
    <property type="term" value="F:sigma factor activity"/>
    <property type="evidence" value="ECO:0007669"/>
    <property type="project" value="UniProtKB-UniRule"/>
</dbReference>
<dbReference type="InterPro" id="IPR000943">
    <property type="entry name" value="RNA_pol_sigma70"/>
</dbReference>
<dbReference type="OrthoDB" id="206108at2759"/>
<comment type="function">
    <text evidence="6">Sigma factors are initiation factors that promote the attachment of plastid-encoded RNA polymerase (PEP) to specific initiation sites and are then released.</text>
</comment>
<dbReference type="InterPro" id="IPR050239">
    <property type="entry name" value="Sigma-70_RNA_pol_init_factors"/>
</dbReference>
<evidence type="ECO:0000256" key="3">
    <source>
        <dbReference type="ARBA" id="ARBA00023082"/>
    </source>
</evidence>
<evidence type="ECO:0000313" key="10">
    <source>
        <dbReference type="Proteomes" id="UP000825935"/>
    </source>
</evidence>
<dbReference type="PIRSF" id="PIRSF000767">
    <property type="entry name" value="RNA_pol_sigma_SigB/C/D"/>
    <property type="match status" value="1"/>
</dbReference>
<evidence type="ECO:0000256" key="4">
    <source>
        <dbReference type="ARBA" id="ARBA00023125"/>
    </source>
</evidence>
<dbReference type="InterPro" id="IPR013325">
    <property type="entry name" value="RNA_pol_sigma_r2"/>
</dbReference>
<dbReference type="PANTHER" id="PTHR30603:SF47">
    <property type="entry name" value="RNA POLYMERASE SIGMA FACTOR SIGD, CHLOROPLASTIC"/>
    <property type="match status" value="1"/>
</dbReference>
<dbReference type="InterPro" id="IPR016262">
    <property type="entry name" value="RNA_pol_sigma_SigB/C/D/F"/>
</dbReference>
<keyword evidence="5 6" id="KW-0804">Transcription</keyword>
<keyword evidence="2 6" id="KW-0805">Transcription regulation</keyword>
<reference evidence="9" key="1">
    <citation type="submission" date="2021-08" db="EMBL/GenBank/DDBJ databases">
        <title>WGS assembly of Ceratopteris richardii.</title>
        <authorList>
            <person name="Marchant D.B."/>
            <person name="Chen G."/>
            <person name="Jenkins J."/>
            <person name="Shu S."/>
            <person name="Leebens-Mack J."/>
            <person name="Grimwood J."/>
            <person name="Schmutz J."/>
            <person name="Soltis P."/>
            <person name="Soltis D."/>
            <person name="Chen Z.-H."/>
        </authorList>
    </citation>
    <scope>NUCLEOTIDE SEQUENCE</scope>
    <source>
        <strain evidence="9">Whitten #5841</strain>
        <tissue evidence="9">Leaf</tissue>
    </source>
</reference>
<dbReference type="EMBL" id="CM035407">
    <property type="protein sequence ID" value="KAH7444578.1"/>
    <property type="molecule type" value="Genomic_DNA"/>
</dbReference>
<keyword evidence="10" id="KW-1185">Reference proteome</keyword>
<sequence>MMTVAVTFHNCSCNAMQQMNVEFVSVPSAIRYPTLHINGHSKCLGYGHRERKRLSRGMKIKATLAIEPRTRKSDNAIAAASDAVGRAKTAEAEAAAAVALARAAAQAAKDAAALIRSNDFQTDLEYSSSELRLQLERLRLRLMENNIFDLPKEGVSTQKTEEGIRMQSCVSTTPSVESTHFPEGGHVPNGNLVTDVKDHKQGIVTRSMKRSERLAKRTRAMAKAYKLAAATSAAEASLSSKHGRSRRTRSQTSTGDHFGSFLLTNGSKRSKLLTAAEEIELSRKIQDLIALDALKENLQEQLGREPTLTEWAKASEMDVGAFSARYTEGRQAKDRMIMSNIRLVISVAKKYQNRGISLQDLIQEGSIGLIRGCEKFDPDKGFKFSTYAHWWIRQALTRAITEQSRTVRLPAHLFEVMAQIRKAKRLLSQEFRRPPQESDVAELMGMSVEKLRSVIRSTKNCRSLEKPIGKDMNSTLAEFIADETLEDPEVKITKQLLKQDVDKVLKTLTQRESDVMKLRYGLEDGKMRTLEEIGKSFNITRERVRQIEAKAMRKLKQPHRNHVLESYMFVDI</sequence>
<evidence type="ECO:0000256" key="2">
    <source>
        <dbReference type="ARBA" id="ARBA00023015"/>
    </source>
</evidence>
<dbReference type="GO" id="GO:0003677">
    <property type="term" value="F:DNA binding"/>
    <property type="evidence" value="ECO:0007669"/>
    <property type="project" value="UniProtKB-KW"/>
</dbReference>
<comment type="similarity">
    <text evidence="1 6">Belongs to the sigma-70 factor family.</text>
</comment>
<protein>
    <recommendedName>
        <fullName evidence="6">RNA polymerase sigma factor</fullName>
    </recommendedName>
</protein>
<keyword evidence="4 6" id="KW-0238">DNA-binding</keyword>
<organism evidence="9 10">
    <name type="scientific">Ceratopteris richardii</name>
    <name type="common">Triangle waterfern</name>
    <dbReference type="NCBI Taxonomy" id="49495"/>
    <lineage>
        <taxon>Eukaryota</taxon>
        <taxon>Viridiplantae</taxon>
        <taxon>Streptophyta</taxon>
        <taxon>Embryophyta</taxon>
        <taxon>Tracheophyta</taxon>
        <taxon>Polypodiopsida</taxon>
        <taxon>Polypodiidae</taxon>
        <taxon>Polypodiales</taxon>
        <taxon>Pteridineae</taxon>
        <taxon>Pteridaceae</taxon>
        <taxon>Parkerioideae</taxon>
        <taxon>Ceratopteris</taxon>
    </lineage>
</organism>
<dbReference type="Pfam" id="PF04545">
    <property type="entry name" value="Sigma70_r4"/>
    <property type="match status" value="1"/>
</dbReference>
<dbReference type="GO" id="GO:0006352">
    <property type="term" value="P:DNA-templated transcription initiation"/>
    <property type="evidence" value="ECO:0007669"/>
    <property type="project" value="UniProtKB-UniRule"/>
</dbReference>
<accession>A0A8T2VBV6</accession>
<evidence type="ECO:0000256" key="5">
    <source>
        <dbReference type="ARBA" id="ARBA00023163"/>
    </source>
</evidence>
<proteinExistence type="inferred from homology"/>
<dbReference type="Gene3D" id="1.10.601.10">
    <property type="entry name" value="RNA Polymerase Primary Sigma Factor"/>
    <property type="match status" value="1"/>
</dbReference>
<keyword evidence="6" id="KW-0150">Chloroplast</keyword>
<dbReference type="Proteomes" id="UP000825935">
    <property type="component" value="Chromosome 2"/>
</dbReference>
<dbReference type="NCBIfam" id="TIGR02937">
    <property type="entry name" value="sigma70-ECF"/>
    <property type="match status" value="1"/>
</dbReference>
<dbReference type="InterPro" id="IPR036388">
    <property type="entry name" value="WH-like_DNA-bd_sf"/>
</dbReference>
<dbReference type="SUPFAM" id="SSF88659">
    <property type="entry name" value="Sigma3 and sigma4 domains of RNA polymerase sigma factors"/>
    <property type="match status" value="2"/>
</dbReference>
<feature type="domain" description="RNA polymerase sigma-70" evidence="8">
    <location>
        <begin position="529"/>
        <end position="555"/>
    </location>
</feature>